<feature type="region of interest" description="Disordered" evidence="2">
    <location>
        <begin position="725"/>
        <end position="749"/>
    </location>
</feature>
<feature type="compositionally biased region" description="Low complexity" evidence="2">
    <location>
        <begin position="527"/>
        <end position="544"/>
    </location>
</feature>
<dbReference type="GO" id="GO:0004713">
    <property type="term" value="F:protein tyrosine kinase activity"/>
    <property type="evidence" value="ECO:0007669"/>
    <property type="project" value="TreeGrafter"/>
</dbReference>
<reference evidence="4 5" key="2">
    <citation type="submission" date="2020-08" db="EMBL/GenBank/DDBJ databases">
        <title>Stappia taiwanensis sp. nov., isolated from a coastal thermal spring.</title>
        <authorList>
            <person name="Kampfer P."/>
        </authorList>
    </citation>
    <scope>NUCLEOTIDE SEQUENCE [LARGE SCALE GENOMIC DNA]</scope>
    <source>
        <strain evidence="4 5">DSM 23284</strain>
    </source>
</reference>
<proteinExistence type="predicted"/>
<dbReference type="RefSeq" id="WP_181758418.1">
    <property type="nucleotide sequence ID" value="NZ_BMCR01000001.1"/>
</dbReference>
<feature type="compositionally biased region" description="Basic and acidic residues" evidence="2">
    <location>
        <begin position="734"/>
        <end position="749"/>
    </location>
</feature>
<keyword evidence="5" id="KW-1185">Reference proteome</keyword>
<feature type="coiled-coil region" evidence="1">
    <location>
        <begin position="204"/>
        <end position="231"/>
    </location>
</feature>
<protein>
    <submittedName>
        <fullName evidence="4">Succinoglycan transporter</fullName>
    </submittedName>
</protein>
<gene>
    <name evidence="4" type="ORF">H1W37_01105</name>
</gene>
<evidence type="ECO:0000256" key="2">
    <source>
        <dbReference type="SAM" id="MobiDB-lite"/>
    </source>
</evidence>
<dbReference type="Gene3D" id="3.40.50.300">
    <property type="entry name" value="P-loop containing nucleotide triphosphate hydrolases"/>
    <property type="match status" value="1"/>
</dbReference>
<dbReference type="EMBL" id="JACEON010000001">
    <property type="protein sequence ID" value="MBA4610232.1"/>
    <property type="molecule type" value="Genomic_DNA"/>
</dbReference>
<dbReference type="PANTHER" id="PTHR32309">
    <property type="entry name" value="TYROSINE-PROTEIN KINASE"/>
    <property type="match status" value="1"/>
</dbReference>
<feature type="transmembrane region" description="Helical" evidence="3">
    <location>
        <begin position="30"/>
        <end position="49"/>
    </location>
</feature>
<keyword evidence="3" id="KW-0472">Membrane</keyword>
<dbReference type="PANTHER" id="PTHR32309:SF13">
    <property type="entry name" value="FERRIC ENTEROBACTIN TRANSPORT PROTEIN FEPE"/>
    <property type="match status" value="1"/>
</dbReference>
<keyword evidence="3" id="KW-1133">Transmembrane helix</keyword>
<evidence type="ECO:0000256" key="3">
    <source>
        <dbReference type="SAM" id="Phobius"/>
    </source>
</evidence>
<dbReference type="InterPro" id="IPR050445">
    <property type="entry name" value="Bact_polysacc_biosynth/exp"/>
</dbReference>
<dbReference type="GO" id="GO:0005886">
    <property type="term" value="C:plasma membrane"/>
    <property type="evidence" value="ECO:0007669"/>
    <property type="project" value="TreeGrafter"/>
</dbReference>
<sequence length="749" mass="80463">MNQPQPSGADERVEIDLSAILGALRGALRWLLPLCAAVALIALLGLQFVSPKYRGEAKVLIETSGPVYPGDARGAEEERALLDGEGVASQVELLMSRDLVRRVAKRMDLAALPEFGGDGSPGLVTDMFISLGLMRDPGRTSQEERVLKKFYENLEVYRVDGSRVIAVRFVSRDPELAAGVANALVEEYLNLQSSVKRETTDFAATALEPQIERLQQDVKAAQEKVEAFRAQADLLLGADNQTLDQQQLGEISTELSDARAAQSQAEARANQIRRLLKQGGSLDSASEVLNSQLIQRLRERQVELQGRIAELSTTLLPNHPQIRALRSQLNDFDRQIRAEARKVIAGLENDAKVARDRVASLTATLSELKARAAKSNEDQIRLRELEREASVKTAQLDQLMIRYREADTRRNATVLAADARVISRATVPLEPFSPKVLPITIMATLATLVLGATWVVLGQFLSGRVFVYVPLADGEVSDSPARPAMPTPVTTAGFGAGAFGAASYARSGSSAFSYGFGAPQTVTPTQAGTAAPTDAPEAAPAEVPAGDERGGSAAETAASTYAPVSRPAQDRPRRIAVLSVDNDEVAQEVAFRLVREAAEQGVLPLFLEVRPDLADPEAVAGFAELLDGSASFAGVIYRDTASRAHVIESGRQLIDDDLAQSGRFETLMTAIDHTYDQVFFDLGLIDDSLISAQILAMADQVVVASGGSPAGPELEEALRMLEEHTGAPVAIETVSRDDGGKRPRSDMAA</sequence>
<comment type="caution">
    <text evidence="4">The sequence shown here is derived from an EMBL/GenBank/DDBJ whole genome shotgun (WGS) entry which is preliminary data.</text>
</comment>
<accession>A0A838XJE0</accession>
<feature type="transmembrane region" description="Helical" evidence="3">
    <location>
        <begin position="436"/>
        <end position="457"/>
    </location>
</feature>
<name>A0A838XJE0_9HYPH</name>
<reference evidence="4 5" key="1">
    <citation type="submission" date="2020-07" db="EMBL/GenBank/DDBJ databases">
        <authorList>
            <person name="Li M."/>
        </authorList>
    </citation>
    <scope>NUCLEOTIDE SEQUENCE [LARGE SCALE GENOMIC DNA]</scope>
    <source>
        <strain evidence="4 5">DSM 23284</strain>
    </source>
</reference>
<evidence type="ECO:0000313" key="4">
    <source>
        <dbReference type="EMBL" id="MBA4610232.1"/>
    </source>
</evidence>
<keyword evidence="3" id="KW-0812">Transmembrane</keyword>
<dbReference type="AlphaFoldDB" id="A0A838XJE0"/>
<evidence type="ECO:0000313" key="5">
    <source>
        <dbReference type="Proteomes" id="UP000559404"/>
    </source>
</evidence>
<evidence type="ECO:0000256" key="1">
    <source>
        <dbReference type="SAM" id="Coils"/>
    </source>
</evidence>
<dbReference type="InterPro" id="IPR027417">
    <property type="entry name" value="P-loop_NTPase"/>
</dbReference>
<feature type="coiled-coil region" evidence="1">
    <location>
        <begin position="294"/>
        <end position="402"/>
    </location>
</feature>
<feature type="region of interest" description="Disordered" evidence="2">
    <location>
        <begin position="523"/>
        <end position="567"/>
    </location>
</feature>
<organism evidence="4 5">
    <name type="scientific">Stappia taiwanensis</name>
    <dbReference type="NCBI Taxonomy" id="992267"/>
    <lineage>
        <taxon>Bacteria</taxon>
        <taxon>Pseudomonadati</taxon>
        <taxon>Pseudomonadota</taxon>
        <taxon>Alphaproteobacteria</taxon>
        <taxon>Hyphomicrobiales</taxon>
        <taxon>Stappiaceae</taxon>
        <taxon>Stappia</taxon>
    </lineage>
</organism>
<keyword evidence="1" id="KW-0175">Coiled coil</keyword>
<dbReference type="Proteomes" id="UP000559404">
    <property type="component" value="Unassembled WGS sequence"/>
</dbReference>